<proteinExistence type="predicted"/>
<organism evidence="1 2">
    <name type="scientific">Melia azedarach</name>
    <name type="common">Chinaberry tree</name>
    <dbReference type="NCBI Taxonomy" id="155640"/>
    <lineage>
        <taxon>Eukaryota</taxon>
        <taxon>Viridiplantae</taxon>
        <taxon>Streptophyta</taxon>
        <taxon>Embryophyta</taxon>
        <taxon>Tracheophyta</taxon>
        <taxon>Spermatophyta</taxon>
        <taxon>Magnoliopsida</taxon>
        <taxon>eudicotyledons</taxon>
        <taxon>Gunneridae</taxon>
        <taxon>Pentapetalae</taxon>
        <taxon>rosids</taxon>
        <taxon>malvids</taxon>
        <taxon>Sapindales</taxon>
        <taxon>Meliaceae</taxon>
        <taxon>Melia</taxon>
    </lineage>
</organism>
<sequence>MMLDLGPFSDEKFDSKKWINSACQTRHSQDSLDKHLVDLEMKLQMVSEEIAASLEEQSAAALLRVPRATRDVVRLRDDAISLRSSVAGILQKLKKAEGSSAESIAALAKVDTVKQRMEAAYETLQDAAGLTQLSSTVEDVFASGDLPRAAETLANMRHCLSAVGEVAEFANIRKQLEVLEGRLDAMVQPRLTDALSNRKIDIARDLREILIRIGRFKSLELHYTKVHLKHIKQLWEDFDSRQRSNKFASEKNEVERLASNNEFQSSSPPVAFSSWLPSFYDELLLYLEQEWKWCMVAFPDDYKTLVPKLLVETMASVGSSFVSHINLATGDVVPETKALSKGILDILSGDMPKGIKLQTKHLEALIELHNMTGTFARNIQHLFSESDMRILVDTLKAVYFPYDTFKQRYGQMERAILSSEIAGVDLRGAVTRGIGAQGIELSETVRRMEESIPQVIVLLEAAVERCINFTGGSEADELILALDDIMLQYIATLQDLLKSLRAVCGVDHVGDGVGSRKETGLDKKDGMQNARKADISNEEEWSIVQGALQILTVADCLTSRSSVFEASLRATLARLSTTLSLSVFGSSLDQKHSHMTNVYGSAEPSAGGRAALDVAAVRLIDVPEKAQKLFNLLDQSKDPRFHALPHASQRVAAFADAVNELVYNVLISKVRQRLSDVSRLPIWSSVEEQSAFHLPTFSAYPQSYVTSVGEYLLTLPQQLEPLAEGISTSDANNDEAQFFATEWMFKVAEGATALYMEQLRGIQYITDYGAQQLSVDIEYLSNVLSALSVPVPPVLATFHTCLSTPRDQLKDLLKSDPGNQLDLPTANLVCKIRRVSLE</sequence>
<protein>
    <submittedName>
        <fullName evidence="1">Conserved oligomeric Golgi complex subunit 7</fullName>
    </submittedName>
</protein>
<dbReference type="Proteomes" id="UP001164539">
    <property type="component" value="Chromosome 11"/>
</dbReference>
<evidence type="ECO:0000313" key="2">
    <source>
        <dbReference type="Proteomes" id="UP001164539"/>
    </source>
</evidence>
<name>A0ACC1X4Y9_MELAZ</name>
<dbReference type="EMBL" id="CM051404">
    <property type="protein sequence ID" value="KAJ4706229.1"/>
    <property type="molecule type" value="Genomic_DNA"/>
</dbReference>
<reference evidence="1 2" key="1">
    <citation type="journal article" date="2023" name="Science">
        <title>Complex scaffold remodeling in plant triterpene biosynthesis.</title>
        <authorList>
            <person name="De La Pena R."/>
            <person name="Hodgson H."/>
            <person name="Liu J.C."/>
            <person name="Stephenson M.J."/>
            <person name="Martin A.C."/>
            <person name="Owen C."/>
            <person name="Harkess A."/>
            <person name="Leebens-Mack J."/>
            <person name="Jimenez L.E."/>
            <person name="Osbourn A."/>
            <person name="Sattely E.S."/>
        </authorList>
    </citation>
    <scope>NUCLEOTIDE SEQUENCE [LARGE SCALE GENOMIC DNA]</scope>
    <source>
        <strain evidence="2">cv. JPN11</strain>
        <tissue evidence="1">Leaf</tissue>
    </source>
</reference>
<evidence type="ECO:0000313" key="1">
    <source>
        <dbReference type="EMBL" id="KAJ4706229.1"/>
    </source>
</evidence>
<keyword evidence="2" id="KW-1185">Reference proteome</keyword>
<gene>
    <name evidence="1" type="ORF">OWV82_019906</name>
</gene>
<comment type="caution">
    <text evidence="1">The sequence shown here is derived from an EMBL/GenBank/DDBJ whole genome shotgun (WGS) entry which is preliminary data.</text>
</comment>
<accession>A0ACC1X4Y9</accession>